<dbReference type="EMBL" id="KV417508">
    <property type="protein sequence ID" value="KZP27550.1"/>
    <property type="molecule type" value="Genomic_DNA"/>
</dbReference>
<dbReference type="GO" id="GO:0004190">
    <property type="term" value="F:aspartic-type endopeptidase activity"/>
    <property type="evidence" value="ECO:0007669"/>
    <property type="project" value="InterPro"/>
</dbReference>
<gene>
    <name evidence="5" type="ORF">FIBSPDRAFT_818277</name>
</gene>
<sequence length="399" mass="42172">MFSASLFLSLVLLVDNSIATNPSGSLAFRKHLNTNRDGKTIAHTDRARVADLSRNTYKRGKRSSAVPVTNAGVAYTASVGVGSPPTNYTLFVDSGSANTWIGHNKTYNPTSTSVATGDKISITYGDGTMNGSEYLDQITLSSSLVIANQSIGVDDRTGDFSSHGGILLDGIIGIGPVSQTAGTITTRPSNYTVPTVSNNLYAQGTIESEVVGIYYAPATSADAGAGELSFGGADSSKYTGDIGYVASESGDWYISSSMAYGNDTFLTGSGLVDTGTILIYLSEPQFSTYLQGTGGTLNTTLNLIEVTPAQYAALQPLNFLIGNHTYTLNANAQIWPRTLNAEIGGEADGIYLIVSTFGDTFPFQFIMGLTFLERFYSVFDTPNSRIGFATTAHTNDTSN</sequence>
<dbReference type="OrthoDB" id="2747330at2759"/>
<reference evidence="5 6" key="1">
    <citation type="journal article" date="2016" name="Mol. Biol. Evol.">
        <title>Comparative Genomics of Early-Diverging Mushroom-Forming Fungi Provides Insights into the Origins of Lignocellulose Decay Capabilities.</title>
        <authorList>
            <person name="Nagy L.G."/>
            <person name="Riley R."/>
            <person name="Tritt A."/>
            <person name="Adam C."/>
            <person name="Daum C."/>
            <person name="Floudas D."/>
            <person name="Sun H."/>
            <person name="Yadav J.S."/>
            <person name="Pangilinan J."/>
            <person name="Larsson K.H."/>
            <person name="Matsuura K."/>
            <person name="Barry K."/>
            <person name="Labutti K."/>
            <person name="Kuo R."/>
            <person name="Ohm R.A."/>
            <person name="Bhattacharya S.S."/>
            <person name="Shirouzu T."/>
            <person name="Yoshinaga Y."/>
            <person name="Martin F.M."/>
            <person name="Grigoriev I.V."/>
            <person name="Hibbett D.S."/>
        </authorList>
    </citation>
    <scope>NUCLEOTIDE SEQUENCE [LARGE SCALE GENOMIC DNA]</scope>
    <source>
        <strain evidence="5 6">CBS 109695</strain>
    </source>
</reference>
<keyword evidence="6" id="KW-1185">Reference proteome</keyword>
<dbReference type="CDD" id="cd05471">
    <property type="entry name" value="pepsin_like"/>
    <property type="match status" value="1"/>
</dbReference>
<comment type="similarity">
    <text evidence="1">Belongs to the peptidase A1 family.</text>
</comment>
<dbReference type="AlphaFoldDB" id="A0A166QU99"/>
<dbReference type="Proteomes" id="UP000076532">
    <property type="component" value="Unassembled WGS sequence"/>
</dbReference>
<proteinExistence type="inferred from homology"/>
<evidence type="ECO:0000256" key="2">
    <source>
        <dbReference type="PIRSR" id="PIRSR601461-1"/>
    </source>
</evidence>
<feature type="active site" evidence="2">
    <location>
        <position position="93"/>
    </location>
</feature>
<dbReference type="PROSITE" id="PS51767">
    <property type="entry name" value="PEPTIDASE_A1"/>
    <property type="match status" value="1"/>
</dbReference>
<evidence type="ECO:0000256" key="3">
    <source>
        <dbReference type="SAM" id="SignalP"/>
    </source>
</evidence>
<keyword evidence="3" id="KW-0732">Signal</keyword>
<name>A0A166QU99_9AGAM</name>
<protein>
    <submittedName>
        <fullName evidence="5">Aspartic proteinase</fullName>
    </submittedName>
</protein>
<evidence type="ECO:0000313" key="5">
    <source>
        <dbReference type="EMBL" id="KZP27550.1"/>
    </source>
</evidence>
<accession>A0A166QU99</accession>
<feature type="active site" evidence="2">
    <location>
        <position position="273"/>
    </location>
</feature>
<dbReference type="InterPro" id="IPR033121">
    <property type="entry name" value="PEPTIDASE_A1"/>
</dbReference>
<evidence type="ECO:0000259" key="4">
    <source>
        <dbReference type="PROSITE" id="PS51767"/>
    </source>
</evidence>
<evidence type="ECO:0000313" key="6">
    <source>
        <dbReference type="Proteomes" id="UP000076532"/>
    </source>
</evidence>
<dbReference type="Gene3D" id="2.40.70.10">
    <property type="entry name" value="Acid Proteases"/>
    <property type="match status" value="2"/>
</dbReference>
<dbReference type="InterPro" id="IPR001461">
    <property type="entry name" value="Aspartic_peptidase_A1"/>
</dbReference>
<dbReference type="PRINTS" id="PR00792">
    <property type="entry name" value="PEPSIN"/>
</dbReference>
<dbReference type="SUPFAM" id="SSF50630">
    <property type="entry name" value="Acid proteases"/>
    <property type="match status" value="1"/>
</dbReference>
<evidence type="ECO:0000256" key="1">
    <source>
        <dbReference type="ARBA" id="ARBA00007447"/>
    </source>
</evidence>
<dbReference type="InterPro" id="IPR021109">
    <property type="entry name" value="Peptidase_aspartic_dom_sf"/>
</dbReference>
<dbReference type="GO" id="GO:0006508">
    <property type="term" value="P:proteolysis"/>
    <property type="evidence" value="ECO:0007669"/>
    <property type="project" value="InterPro"/>
</dbReference>
<feature type="domain" description="Peptidase A1" evidence="4">
    <location>
        <begin position="75"/>
        <end position="389"/>
    </location>
</feature>
<organism evidence="5 6">
    <name type="scientific">Athelia psychrophila</name>
    <dbReference type="NCBI Taxonomy" id="1759441"/>
    <lineage>
        <taxon>Eukaryota</taxon>
        <taxon>Fungi</taxon>
        <taxon>Dikarya</taxon>
        <taxon>Basidiomycota</taxon>
        <taxon>Agaricomycotina</taxon>
        <taxon>Agaricomycetes</taxon>
        <taxon>Agaricomycetidae</taxon>
        <taxon>Atheliales</taxon>
        <taxon>Atheliaceae</taxon>
        <taxon>Athelia</taxon>
    </lineage>
</organism>
<dbReference type="Pfam" id="PF00026">
    <property type="entry name" value="Asp"/>
    <property type="match status" value="1"/>
</dbReference>
<feature type="chain" id="PRO_5007878821" evidence="3">
    <location>
        <begin position="20"/>
        <end position="399"/>
    </location>
</feature>
<feature type="signal peptide" evidence="3">
    <location>
        <begin position="1"/>
        <end position="19"/>
    </location>
</feature>
<dbReference type="PANTHER" id="PTHR47966">
    <property type="entry name" value="BETA-SITE APP-CLEAVING ENZYME, ISOFORM A-RELATED"/>
    <property type="match status" value="1"/>
</dbReference>
<dbReference type="InterPro" id="IPR034164">
    <property type="entry name" value="Pepsin-like_dom"/>
</dbReference>
<dbReference type="STRING" id="436010.A0A166QU99"/>
<dbReference type="PANTHER" id="PTHR47966:SF51">
    <property type="entry name" value="BETA-SITE APP-CLEAVING ENZYME, ISOFORM A-RELATED"/>
    <property type="match status" value="1"/>
</dbReference>